<reference evidence="1" key="1">
    <citation type="submission" date="2020-04" db="EMBL/GenBank/DDBJ databases">
        <authorList>
            <person name="Chiriac C."/>
            <person name="Salcher M."/>
            <person name="Ghai R."/>
            <person name="Kavagutti S V."/>
        </authorList>
    </citation>
    <scope>NUCLEOTIDE SEQUENCE</scope>
</reference>
<name>A0A6J5NSN8_9CAUD</name>
<gene>
    <name evidence="1" type="ORF">UFOVP778_19</name>
</gene>
<protein>
    <submittedName>
        <fullName evidence="1">Uncharacterized protein</fullName>
    </submittedName>
</protein>
<proteinExistence type="predicted"/>
<organism evidence="1">
    <name type="scientific">uncultured Caudovirales phage</name>
    <dbReference type="NCBI Taxonomy" id="2100421"/>
    <lineage>
        <taxon>Viruses</taxon>
        <taxon>Duplodnaviria</taxon>
        <taxon>Heunggongvirae</taxon>
        <taxon>Uroviricota</taxon>
        <taxon>Caudoviricetes</taxon>
        <taxon>Peduoviridae</taxon>
        <taxon>Maltschvirus</taxon>
        <taxon>Maltschvirus maltsch</taxon>
    </lineage>
</organism>
<evidence type="ECO:0000313" key="1">
    <source>
        <dbReference type="EMBL" id="CAB4161973.1"/>
    </source>
</evidence>
<sequence>MEDVFKAMGDALNPNCQVKADNKTTDYKFNARAEAFNEIIKVMEQVKDKEDRLKLFLALQNYILAS</sequence>
<dbReference type="EMBL" id="LR796733">
    <property type="protein sequence ID" value="CAB4161973.1"/>
    <property type="molecule type" value="Genomic_DNA"/>
</dbReference>
<accession>A0A6J5NSN8</accession>